<evidence type="ECO:0008006" key="8">
    <source>
        <dbReference type="Google" id="ProtNLM"/>
    </source>
</evidence>
<feature type="region of interest" description="Disordered" evidence="3">
    <location>
        <begin position="1165"/>
        <end position="1200"/>
    </location>
</feature>
<dbReference type="Gene3D" id="2.130.10.10">
    <property type="entry name" value="YVTN repeat-like/Quinoprotein amine dehydrogenase"/>
    <property type="match status" value="1"/>
</dbReference>
<feature type="compositionally biased region" description="Low complexity" evidence="3">
    <location>
        <begin position="936"/>
        <end position="950"/>
    </location>
</feature>
<dbReference type="VEuPathDB" id="AmoebaDB:DICPUDRAFT_155301"/>
<evidence type="ECO:0000313" key="6">
    <source>
        <dbReference type="EMBL" id="EGC32702.1"/>
    </source>
</evidence>
<dbReference type="PROSITE" id="PS50197">
    <property type="entry name" value="BEACH"/>
    <property type="match status" value="1"/>
</dbReference>
<dbReference type="SUPFAM" id="SSF81837">
    <property type="entry name" value="BEACH domain"/>
    <property type="match status" value="1"/>
</dbReference>
<dbReference type="STRING" id="5786.F0ZTM1"/>
<keyword evidence="7" id="KW-1185">Reference proteome</keyword>
<evidence type="ECO:0000256" key="2">
    <source>
        <dbReference type="ARBA" id="ARBA00022737"/>
    </source>
</evidence>
<dbReference type="InterPro" id="IPR031570">
    <property type="entry name" value="NBEA/BDCP_DUF4704"/>
</dbReference>
<dbReference type="eggNOG" id="KOG1787">
    <property type="taxonomic scope" value="Eukaryota"/>
</dbReference>
<dbReference type="CDD" id="cd06071">
    <property type="entry name" value="Beach"/>
    <property type="match status" value="1"/>
</dbReference>
<dbReference type="PANTHER" id="PTHR13743:SF112">
    <property type="entry name" value="BEACH DOMAIN-CONTAINING PROTEIN"/>
    <property type="match status" value="1"/>
</dbReference>
<evidence type="ECO:0000256" key="3">
    <source>
        <dbReference type="SAM" id="MobiDB-lite"/>
    </source>
</evidence>
<dbReference type="GO" id="GO:0005829">
    <property type="term" value="C:cytosol"/>
    <property type="evidence" value="ECO:0000318"/>
    <property type="project" value="GO_Central"/>
</dbReference>
<dbReference type="Pfam" id="PF13385">
    <property type="entry name" value="Laminin_G_3"/>
    <property type="match status" value="1"/>
</dbReference>
<proteinExistence type="predicted"/>
<dbReference type="InterPro" id="IPR015943">
    <property type="entry name" value="WD40/YVTN_repeat-like_dom_sf"/>
</dbReference>
<dbReference type="InterPro" id="IPR023362">
    <property type="entry name" value="PH-BEACH_dom"/>
</dbReference>
<dbReference type="GeneID" id="10508389"/>
<dbReference type="Gene3D" id="2.30.29.30">
    <property type="entry name" value="Pleckstrin-homology domain (PH domain)/Phosphotyrosine-binding domain (PTB)"/>
    <property type="match status" value="1"/>
</dbReference>
<dbReference type="InterPro" id="IPR000409">
    <property type="entry name" value="BEACH_dom"/>
</dbReference>
<feature type="region of interest" description="Disordered" evidence="3">
    <location>
        <begin position="936"/>
        <end position="955"/>
    </location>
</feature>
<dbReference type="InterPro" id="IPR036322">
    <property type="entry name" value="WD40_repeat_dom_sf"/>
</dbReference>
<dbReference type="SUPFAM" id="SSF49899">
    <property type="entry name" value="Concanavalin A-like lectins/glucanases"/>
    <property type="match status" value="1"/>
</dbReference>
<dbReference type="InterPro" id="IPR036372">
    <property type="entry name" value="BEACH_dom_sf"/>
</dbReference>
<feature type="compositionally biased region" description="Polar residues" evidence="3">
    <location>
        <begin position="1181"/>
        <end position="1195"/>
    </location>
</feature>
<evidence type="ECO:0000259" key="5">
    <source>
        <dbReference type="PROSITE" id="PS51783"/>
    </source>
</evidence>
<dbReference type="InParanoid" id="F0ZTM1"/>
<dbReference type="SUPFAM" id="SSF50729">
    <property type="entry name" value="PH domain-like"/>
    <property type="match status" value="1"/>
</dbReference>
<feature type="domain" description="BEACH-type PH" evidence="5">
    <location>
        <begin position="1933"/>
        <end position="2035"/>
    </location>
</feature>
<dbReference type="InterPro" id="IPR013320">
    <property type="entry name" value="ConA-like_dom_sf"/>
</dbReference>
<dbReference type="OrthoDB" id="17926at2759"/>
<dbReference type="GO" id="GO:0016020">
    <property type="term" value="C:membrane"/>
    <property type="evidence" value="ECO:0000318"/>
    <property type="project" value="GO_Central"/>
</dbReference>
<evidence type="ECO:0000259" key="4">
    <source>
        <dbReference type="PROSITE" id="PS50197"/>
    </source>
</evidence>
<dbReference type="InterPro" id="IPR011993">
    <property type="entry name" value="PH-like_dom_sf"/>
</dbReference>
<feature type="domain" description="BEACH" evidence="4">
    <location>
        <begin position="2055"/>
        <end position="2343"/>
    </location>
</feature>
<gene>
    <name evidence="6" type="ORF">DICPUDRAFT_155301</name>
</gene>
<name>F0ZTM1_DICPU</name>
<dbReference type="Pfam" id="PF02138">
    <property type="entry name" value="Beach"/>
    <property type="match status" value="1"/>
</dbReference>
<dbReference type="FunCoup" id="F0ZTM1">
    <property type="interactions" value="9"/>
</dbReference>
<organism evidence="6 7">
    <name type="scientific">Dictyostelium purpureum</name>
    <name type="common">Slime mold</name>
    <dbReference type="NCBI Taxonomy" id="5786"/>
    <lineage>
        <taxon>Eukaryota</taxon>
        <taxon>Amoebozoa</taxon>
        <taxon>Evosea</taxon>
        <taxon>Eumycetozoa</taxon>
        <taxon>Dictyostelia</taxon>
        <taxon>Dictyosteliales</taxon>
        <taxon>Dictyosteliaceae</taxon>
        <taxon>Dictyostelium</taxon>
    </lineage>
</organism>
<dbReference type="Proteomes" id="UP000001064">
    <property type="component" value="Unassembled WGS sequence"/>
</dbReference>
<feature type="region of interest" description="Disordered" evidence="3">
    <location>
        <begin position="617"/>
        <end position="654"/>
    </location>
</feature>
<feature type="compositionally biased region" description="Acidic residues" evidence="3">
    <location>
        <begin position="207"/>
        <end position="223"/>
    </location>
</feature>
<evidence type="ECO:0000313" key="7">
    <source>
        <dbReference type="Proteomes" id="UP000001064"/>
    </source>
</evidence>
<feature type="compositionally biased region" description="Low complexity" evidence="3">
    <location>
        <begin position="59"/>
        <end position="81"/>
    </location>
</feature>
<dbReference type="Pfam" id="PF14844">
    <property type="entry name" value="PH_BEACH"/>
    <property type="match status" value="1"/>
</dbReference>
<feature type="region of interest" description="Disordered" evidence="3">
    <location>
        <begin position="1078"/>
        <end position="1101"/>
    </location>
</feature>
<dbReference type="Gene3D" id="1.10.1540.10">
    <property type="entry name" value="BEACH domain"/>
    <property type="match status" value="1"/>
</dbReference>
<feature type="compositionally biased region" description="Low complexity" evidence="3">
    <location>
        <begin position="636"/>
        <end position="654"/>
    </location>
</feature>
<feature type="region of interest" description="Disordered" evidence="3">
    <location>
        <begin position="1851"/>
        <end position="1891"/>
    </location>
</feature>
<keyword evidence="1" id="KW-0853">WD repeat</keyword>
<dbReference type="InterPro" id="IPR001680">
    <property type="entry name" value="WD40_rpt"/>
</dbReference>
<dbReference type="PROSITE" id="PS51783">
    <property type="entry name" value="PH_BEACH"/>
    <property type="match status" value="1"/>
</dbReference>
<dbReference type="GO" id="GO:0033298">
    <property type="term" value="P:contractile vacuole organization"/>
    <property type="evidence" value="ECO:0007669"/>
    <property type="project" value="EnsemblProtists"/>
</dbReference>
<dbReference type="Pfam" id="PF00400">
    <property type="entry name" value="WD40"/>
    <property type="match status" value="2"/>
</dbReference>
<dbReference type="PANTHER" id="PTHR13743">
    <property type="entry name" value="BEIGE/BEACH-RELATED"/>
    <property type="match status" value="1"/>
</dbReference>
<keyword evidence="2" id="KW-0677">Repeat</keyword>
<protein>
    <recommendedName>
        <fullName evidence="8">BEACH domain-containing protein</fullName>
    </recommendedName>
</protein>
<dbReference type="RefSeq" id="XP_003290771.1">
    <property type="nucleotide sequence ID" value="XM_003290723.1"/>
</dbReference>
<dbReference type="GO" id="GO:0019901">
    <property type="term" value="F:protein kinase binding"/>
    <property type="evidence" value="ECO:0000318"/>
    <property type="project" value="GO_Central"/>
</dbReference>
<dbReference type="SMART" id="SM00320">
    <property type="entry name" value="WD40"/>
    <property type="match status" value="2"/>
</dbReference>
<accession>F0ZTM1</accession>
<evidence type="ECO:0000256" key="1">
    <source>
        <dbReference type="ARBA" id="ARBA00022574"/>
    </source>
</evidence>
<feature type="region of interest" description="Disordered" evidence="3">
    <location>
        <begin position="59"/>
        <end position="96"/>
    </location>
</feature>
<dbReference type="Pfam" id="PF15787">
    <property type="entry name" value="DUF4704"/>
    <property type="match status" value="2"/>
</dbReference>
<dbReference type="GO" id="GO:0008104">
    <property type="term" value="P:intracellular protein localization"/>
    <property type="evidence" value="ECO:0000318"/>
    <property type="project" value="GO_Central"/>
</dbReference>
<sequence length="2782" mass="315047">MSSSPLKYQQQFNNRVINVSGGSNSSAGNNDDIMYKYENEKFIVKQLFDQLLGIENNQHQTQNSSSNNSSNINNNNRNKSNIVMGSGQFNNSNNNNNSSIENYGNNKYIIKNFSKIYEIIELLKNDDISSFLKIKILDQLIQILSYSSNNTINLILNLNQTIPKIIKKKPKTSNNSNNNITNISGIRKSIGVNYLVDSNLCNNSDNENYEEEEKEDNDDDSNNEEFKEKYKGHKERRKSKTLYTNKSLVVLDELIQLLPTIDDENISLKTLQLIEILGTEHITVKQVRRIFRLFDKNYLLTHYKPNHYFLQNGLPNLFKSLDVMTFRKTPSSVFYLNGINSGLIVDPIGKVPSSGYTISTWINIESFQHDNSESIKVYEPRLFSFLNEGGAGLESFFENGKLIFRVNSKVKTVICDQEFPTNKWNHLIITHVPTKKWGIVPGASPLTVYLNGKMIFSQNVKYPSTSKNLNVCSIGTVPSSNLISPTSSNGFTHIASNQSECCLKCQLGSFSMLSTSFSDSDAQDLIKKGSNYIFKKQKFVIFTFSPKSFYGGVCHGLGNRELDNSINAFSIGDLKIFSTFSIKDSVYLIGGPQIIFPLLQSIEDQFKFKAASNQTISASSPSLSSTQYHVPSPPTNSSSSSIISNSSSSSSSSNNYNTNLIQTATFKGSQEDINQLSKLINYPRVSSILRFITHLLINDKYNQNEVLKSSGISMLGHLMSRLFSNSEDPNHPYNTNTLEREEFDLIFDSLDQLTDICFDKNPIALLKLNIYREIIFNFNIWINIKKEYQIQLFNLIIFKVSQDPQYFRENIKVRYLLDCIKYYYHINEKQLKQQELNKKKNNNNSNSNNNGNNNDEPIVLNYLHNHLTSDGLKEIISYIFDIIKIIIKPVLNEKEVPEIQEIIRFILDSECNSIVIKESLMIILYNLFLPVSNQTNQQQQQQQQGANSQQTPSPVYDDRFLNYDTIRGFLNSFEAFGDIRSLLGLLKHDNEQVQVLVIKIIGKYMNIAECIANGSSGNVKRHSTLLKKSSFDDYLYFIGDQLIEFEMTDLIYRGLSEIVTDNITPSIADTPNSPLLELVGNETLGPSNNSSSNKDSNQKNKLQRKINVTALEVICKLAFKAPYVLQQKILNEILLCIKHLPQLRAGILDRENWQNWLLSLWPTPRSNTSSPPWSPPISPTLNSSNSKAFSPPSNSEDLEQRHQSLSESRRIYNEQVSNRTCQSGIKEILTGIMKVLLFDCINKKEGWKFIEETEAWISSLLPNGVPLERRIFYECLLNLERGLKSSTDTNTSSILLKNYVNLVSIIEDFVFSHTMNILSHRNTQSQWEDFGVVAKLLDIFDISQSIQTVRIQSNVVKQMNPFQSTGVVSSGQSPTGSMSLSPYIMTLAHNSGTIDLPSIDVTSGSAKAKSSIHTIYRLCLCIFQEAESCFYGERESYNLSQRDPHSENADDDERNFAIRVWGLPMICEDMDQIISKNSIRIQTILASERDQKEQVKHVMWIVCSLITIIRRHRENHTDKIIMNTQSIIISLLKSLLKTYGDLIDNFICPPNILAPIADSINKTITGNSSSTNNLNSTFAVHTILSLNEPQNESHPEFMKYFKDKLLQKITLLDKLHEIKDHYETAHLSSAFTMTRRNKVSETIKGNNNKQQSVIAYRAQKLLAKSISASQKYEFQEIQHKNDFEEYVLQYRIYLDRLWDKQFKDLTKEPSPWHEMEPRHFEKTIWKLYNFSNSNRIHILLKQDYDGTNHPGAALSNQQQYNVHNSSPIIKQTQDEQLKNNPVLRKVINLNNSSSGLSAIGNVGSQMEQSIESTDLTQGLVGFEMDDTNIVLDEAHETDWYLVDEQTSNRNIIKSKPTNSPTVSNHLVNNSADNSPNSTTNPTSIATNLSTGSLTPTEGFKNISLISSSSNSSTILTNQLTQLNPKRTNSSNSNKKSILEFSAQGEIIKPMMVIRVKMSIYTDKIVFSPTQSQEDNCIPDKYFKEKEYDIKKLIGVQNRRYLLLPTALEFFFIDRKSVLVNFPHGSIVLKIMKLLGSLSGTNEIIFKINNFDSNLSPQQLVIKYLNPTARWKKREISNFEYLMTLNTIAGRTYNDLNQYPVFPWIISDYNSSKLDLNDPKVYRDLSKPIGALNPTRLEHFMERWTQCPDEIPRFMYGTHYSSSGSVLFFLMRSEPFTSHFIKLQSGQFDHADRMFDSIIDCWRNCLNSSSDVKELTPEFFYLPEFLINRNGVEFGVKQNGKAMNDVVLPPWAPTPHHFIMINRMALESEYVSRNLHHWVDLIFGFKQKGKEAIQAHNVFYHLTYEGSVDIGAMSDPILREATRVQINNFGVTPSQLFTTPHPSRDPPNQKFNSKLEIFKKLKPLQLISLPFSPLCIFVYGPSSNRDSMTVGSSLISGVVGGGSNQLGDRILVIGEANNDFQYYRYLESNISAAAGFMTQSITPLSQNIPLSLSLGLRSVIGKPFCQIPGNSKLLLSSGKCDNTLHVIHGDSKLTTGPISHKSAITCIAYDEHQCGRLGVGGIIVEQRVIVTGSDDSTAIIWELDSSDYSVKPVHILRGHNFGITCISINKSNDICLTAGKDGKVLVHSIKKGTFFKSIEHPNKLPIHSMIFCAESSSIFIYSNTIISSNSTFSSSTRSPLANSDSTEWNNVLYRFSINGDLIQSVLNDVQPTIVKMLITKSQNGIRYLLSAGGYQIVVREMLNLEIVHVFDIRDLSGFTSSNRIVDLYLWGSDESYQKPSTNSNSNDNSQQNISNLVLMVPLESCQLLIYSLDESGNLKSLSD</sequence>
<reference evidence="7" key="1">
    <citation type="journal article" date="2011" name="Genome Biol.">
        <title>Comparative genomics of the social amoebae Dictyostelium discoideum and Dictyostelium purpureum.</title>
        <authorList>
            <consortium name="US DOE Joint Genome Institute (JGI-PGF)"/>
            <person name="Sucgang R."/>
            <person name="Kuo A."/>
            <person name="Tian X."/>
            <person name="Salerno W."/>
            <person name="Parikh A."/>
            <person name="Feasley C.L."/>
            <person name="Dalin E."/>
            <person name="Tu H."/>
            <person name="Huang E."/>
            <person name="Barry K."/>
            <person name="Lindquist E."/>
            <person name="Shapiro H."/>
            <person name="Bruce D."/>
            <person name="Schmutz J."/>
            <person name="Salamov A."/>
            <person name="Fey P."/>
            <person name="Gaudet P."/>
            <person name="Anjard C."/>
            <person name="Babu M.M."/>
            <person name="Basu S."/>
            <person name="Bushmanova Y."/>
            <person name="van der Wel H."/>
            <person name="Katoh-Kurasawa M."/>
            <person name="Dinh C."/>
            <person name="Coutinho P.M."/>
            <person name="Saito T."/>
            <person name="Elias M."/>
            <person name="Schaap P."/>
            <person name="Kay R.R."/>
            <person name="Henrissat B."/>
            <person name="Eichinger L."/>
            <person name="Rivero F."/>
            <person name="Putnam N.H."/>
            <person name="West C.M."/>
            <person name="Loomis W.F."/>
            <person name="Chisholm R.L."/>
            <person name="Shaulsky G."/>
            <person name="Strassmann J.E."/>
            <person name="Queller D.C."/>
            <person name="Kuspa A."/>
            <person name="Grigoriev I.V."/>
        </authorList>
    </citation>
    <scope>NUCLEOTIDE SEQUENCE [LARGE SCALE GENOMIC DNA]</scope>
    <source>
        <strain evidence="7">QSDP1</strain>
    </source>
</reference>
<dbReference type="KEGG" id="dpp:DICPUDRAFT_155301"/>
<dbReference type="EMBL" id="GL871179">
    <property type="protein sequence ID" value="EGC32702.1"/>
    <property type="molecule type" value="Genomic_DNA"/>
</dbReference>
<dbReference type="OMA" id="ERRIFYE"/>
<feature type="region of interest" description="Disordered" evidence="3">
    <location>
        <begin position="205"/>
        <end position="237"/>
    </location>
</feature>
<dbReference type="InterPro" id="IPR050865">
    <property type="entry name" value="BEACH_Domain"/>
</dbReference>
<dbReference type="SMART" id="SM01026">
    <property type="entry name" value="Beach"/>
    <property type="match status" value="1"/>
</dbReference>
<dbReference type="SUPFAM" id="SSF50978">
    <property type="entry name" value="WD40 repeat-like"/>
    <property type="match status" value="1"/>
</dbReference>
<dbReference type="FunFam" id="1.10.1540.10:FF:000001">
    <property type="entry name" value="neurobeachin isoform X1"/>
    <property type="match status" value="1"/>
</dbReference>